<dbReference type="RefSeq" id="WP_147641545.1">
    <property type="nucleotide sequence ID" value="NZ_JACOQG010000020.1"/>
</dbReference>
<evidence type="ECO:0000313" key="2">
    <source>
        <dbReference type="EMBL" id="MBC5780322.1"/>
    </source>
</evidence>
<proteinExistence type="predicted"/>
<dbReference type="Pfam" id="PF06056">
    <property type="entry name" value="Terminase_5"/>
    <property type="match status" value="1"/>
</dbReference>
<feature type="domain" description="Terminase ATPase subunit N-terminal" evidence="1">
    <location>
        <begin position="4"/>
        <end position="33"/>
    </location>
</feature>
<gene>
    <name evidence="2" type="ORF">H8Z82_11830</name>
</gene>
<dbReference type="EMBL" id="JACOQG010000020">
    <property type="protein sequence ID" value="MBC5780322.1"/>
    <property type="molecule type" value="Genomic_DNA"/>
</dbReference>
<comment type="caution">
    <text evidence="2">The sequence shown here is derived from an EMBL/GenBank/DDBJ whole genome shotgun (WGS) entry which is preliminary data.</text>
</comment>
<name>A0ABR7IJW7_9FIRM</name>
<accession>A0ABR7IJW7</accession>
<protein>
    <recommendedName>
        <fullName evidence="1">Terminase ATPase subunit N-terminal domain-containing protein</fullName>
    </recommendedName>
</protein>
<dbReference type="Proteomes" id="UP000649826">
    <property type="component" value="Unassembled WGS sequence"/>
</dbReference>
<organism evidence="2 3">
    <name type="scientific">Blautia difficilis</name>
    <dbReference type="NCBI Taxonomy" id="2763027"/>
    <lineage>
        <taxon>Bacteria</taxon>
        <taxon>Bacillati</taxon>
        <taxon>Bacillota</taxon>
        <taxon>Clostridia</taxon>
        <taxon>Lachnospirales</taxon>
        <taxon>Lachnospiraceae</taxon>
        <taxon>Blautia</taxon>
    </lineage>
</organism>
<evidence type="ECO:0000313" key="3">
    <source>
        <dbReference type="Proteomes" id="UP000649826"/>
    </source>
</evidence>
<dbReference type="Gene3D" id="1.10.10.60">
    <property type="entry name" value="Homeodomain-like"/>
    <property type="match status" value="1"/>
</dbReference>
<sequence>MSIFEMGLSVQQIAQGVKVEEKTVHKWLNEKKKMKTTY</sequence>
<keyword evidence="3" id="KW-1185">Reference proteome</keyword>
<dbReference type="InterPro" id="IPR010332">
    <property type="entry name" value="ATPase_terminase-su_N"/>
</dbReference>
<evidence type="ECO:0000259" key="1">
    <source>
        <dbReference type="Pfam" id="PF06056"/>
    </source>
</evidence>
<reference evidence="2 3" key="1">
    <citation type="submission" date="2020-08" db="EMBL/GenBank/DDBJ databases">
        <title>Genome public.</title>
        <authorList>
            <person name="Liu C."/>
            <person name="Sun Q."/>
        </authorList>
    </citation>
    <scope>NUCLEOTIDE SEQUENCE [LARGE SCALE GENOMIC DNA]</scope>
    <source>
        <strain evidence="2 3">M29</strain>
    </source>
</reference>